<dbReference type="EMBL" id="JABMCI010000035">
    <property type="protein sequence ID" value="NUU15799.1"/>
    <property type="molecule type" value="Genomic_DNA"/>
</dbReference>
<keyword evidence="2" id="KW-1185">Reference proteome</keyword>
<evidence type="ECO:0000313" key="2">
    <source>
        <dbReference type="Proteomes" id="UP000565724"/>
    </source>
</evidence>
<dbReference type="Proteomes" id="UP000565724">
    <property type="component" value="Unassembled WGS sequence"/>
</dbReference>
<comment type="caution">
    <text evidence="1">The sequence shown here is derived from an EMBL/GenBank/DDBJ whole genome shotgun (WGS) entry which is preliminary data.</text>
</comment>
<protein>
    <submittedName>
        <fullName evidence="1">Aldehyde dehydrogenase</fullName>
    </submittedName>
</protein>
<name>A0A7Y5ZZS3_9CELL</name>
<dbReference type="Gene3D" id="1.20.1270.360">
    <property type="match status" value="1"/>
</dbReference>
<dbReference type="AlphaFoldDB" id="A0A7Y5ZZS3"/>
<sequence length="133" mass="14126">MSMMADMMKSMPMAETTGMDMSMMQGCIEACSAASMAATMCADADGAENMGRCASMCMNTADVAMTMMRMMMRPNGYDMGCMTSMMTACMTMGEACAAECMMHAEMSEHCRICASACTAMVEACRSAMASMSS</sequence>
<evidence type="ECO:0000313" key="1">
    <source>
        <dbReference type="EMBL" id="NUU15799.1"/>
    </source>
</evidence>
<dbReference type="InterPro" id="IPR005560">
    <property type="entry name" value="Csp_YhjQ"/>
</dbReference>
<gene>
    <name evidence="1" type="ORF">HP550_00855</name>
</gene>
<dbReference type="RefSeq" id="WP_175345712.1">
    <property type="nucleotide sequence ID" value="NZ_JABMCI010000035.1"/>
</dbReference>
<dbReference type="Pfam" id="PF03860">
    <property type="entry name" value="Csp"/>
    <property type="match status" value="1"/>
</dbReference>
<accession>A0A7Y5ZZS3</accession>
<reference evidence="1 2" key="1">
    <citation type="submission" date="2020-05" db="EMBL/GenBank/DDBJ databases">
        <title>Genome Sequencing of Type Strains.</title>
        <authorList>
            <person name="Lemaire J.F."/>
            <person name="Inderbitzin P."/>
            <person name="Gregorio O.A."/>
            <person name="Collins S.B."/>
            <person name="Wespe N."/>
            <person name="Knight-Connoni V."/>
        </authorList>
    </citation>
    <scope>NUCLEOTIDE SEQUENCE [LARGE SCALE GENOMIC DNA]</scope>
    <source>
        <strain evidence="1 2">ATCC 25174</strain>
    </source>
</reference>
<organism evidence="1 2">
    <name type="scientific">Cellulomonas humilata</name>
    <dbReference type="NCBI Taxonomy" id="144055"/>
    <lineage>
        <taxon>Bacteria</taxon>
        <taxon>Bacillati</taxon>
        <taxon>Actinomycetota</taxon>
        <taxon>Actinomycetes</taxon>
        <taxon>Micrococcales</taxon>
        <taxon>Cellulomonadaceae</taxon>
        <taxon>Cellulomonas</taxon>
    </lineage>
</organism>
<proteinExistence type="predicted"/>